<name>A0A1C3H380_9GAMM</name>
<sequence length="230" mass="24833">MKEENSPALVALRRQIREQEKENPHIAAQIASRILLDKLLALLKDDSGVHVESAFAMLGALAGYACQQSAVYALAHGDNSHTVMVVDGADGKQYLFGDAINQPLAEAPLSLWALLAGQTQHLGDHELPDLDAIFAHVTQSVGTPEFGKPRLPPGHDEIRFTPQESLELLWQPFVASLLQALEVPAADWPLACGLAIQELMAQGKDVLAPHLAATIVMECAVPMSKIVMKN</sequence>
<organism evidence="1 2">
    <name type="scientific">Cardiobacterium hominis</name>
    <dbReference type="NCBI Taxonomy" id="2718"/>
    <lineage>
        <taxon>Bacteria</taxon>
        <taxon>Pseudomonadati</taxon>
        <taxon>Pseudomonadota</taxon>
        <taxon>Gammaproteobacteria</taxon>
        <taxon>Cardiobacteriales</taxon>
        <taxon>Cardiobacteriaceae</taxon>
        <taxon>Cardiobacterium</taxon>
    </lineage>
</organism>
<evidence type="ECO:0000313" key="2">
    <source>
        <dbReference type="Proteomes" id="UP000190837"/>
    </source>
</evidence>
<accession>A0A1C3H380</accession>
<evidence type="ECO:0000313" key="1">
    <source>
        <dbReference type="EMBL" id="SAM60933.1"/>
    </source>
</evidence>
<dbReference type="AlphaFoldDB" id="A0A1C3H380"/>
<proteinExistence type="predicted"/>
<reference evidence="2" key="1">
    <citation type="submission" date="2016-04" db="EMBL/GenBank/DDBJ databases">
        <authorList>
            <person name="Tagini F."/>
        </authorList>
    </citation>
    <scope>NUCLEOTIDE SEQUENCE [LARGE SCALE GENOMIC DNA]</scope>
    <source>
        <strain evidence="2">CHUV0807</strain>
    </source>
</reference>
<gene>
    <name evidence="1" type="ORF">CHUV0807_0845</name>
</gene>
<dbReference type="RefSeq" id="WP_079539942.1">
    <property type="nucleotide sequence ID" value="NZ_FKLO01000034.1"/>
</dbReference>
<protein>
    <submittedName>
        <fullName evidence="1">Uncharacterized protein</fullName>
    </submittedName>
</protein>
<dbReference type="EMBL" id="FKLO01000034">
    <property type="protein sequence ID" value="SAM60933.1"/>
    <property type="molecule type" value="Genomic_DNA"/>
</dbReference>
<dbReference type="Proteomes" id="UP000190837">
    <property type="component" value="Unassembled WGS sequence"/>
</dbReference>